<proteinExistence type="predicted"/>
<dbReference type="Proteomes" id="UP000224460">
    <property type="component" value="Unassembled WGS sequence"/>
</dbReference>
<gene>
    <name evidence="1" type="ORF">CS063_02605</name>
</gene>
<dbReference type="EMBL" id="PEDL01000001">
    <property type="protein sequence ID" value="PHV72387.1"/>
    <property type="molecule type" value="Genomic_DNA"/>
</dbReference>
<comment type="caution">
    <text evidence="1">The sequence shown here is derived from an EMBL/GenBank/DDBJ whole genome shotgun (WGS) entry which is preliminary data.</text>
</comment>
<keyword evidence="2" id="KW-1185">Reference proteome</keyword>
<evidence type="ECO:0000313" key="2">
    <source>
        <dbReference type="Proteomes" id="UP000224460"/>
    </source>
</evidence>
<accession>A0AC61DHX5</accession>
<organism evidence="1 2">
    <name type="scientific">Sporanaerobium hydrogeniformans</name>
    <dbReference type="NCBI Taxonomy" id="3072179"/>
    <lineage>
        <taxon>Bacteria</taxon>
        <taxon>Bacillati</taxon>
        <taxon>Bacillota</taxon>
        <taxon>Clostridia</taxon>
        <taxon>Lachnospirales</taxon>
        <taxon>Lachnospiraceae</taxon>
        <taxon>Sporanaerobium</taxon>
    </lineage>
</organism>
<reference evidence="1" key="1">
    <citation type="submission" date="2017-10" db="EMBL/GenBank/DDBJ databases">
        <title>Genome sequence of cellulolytic Lachnospiraceae bacterium XHS1971 isolated from hotspring sediment.</title>
        <authorList>
            <person name="Vasudevan G."/>
            <person name="Joshi A.J."/>
            <person name="Hivarkar S."/>
            <person name="Lanjekar V.B."/>
            <person name="Dhakephalkar P.K."/>
            <person name="Dagar S."/>
        </authorList>
    </citation>
    <scope>NUCLEOTIDE SEQUENCE</scope>
    <source>
        <strain evidence="1">XHS1971</strain>
    </source>
</reference>
<protein>
    <submittedName>
        <fullName evidence="1">Uncharacterized protein</fullName>
    </submittedName>
</protein>
<evidence type="ECO:0000313" key="1">
    <source>
        <dbReference type="EMBL" id="PHV72387.1"/>
    </source>
</evidence>
<name>A0AC61DHX5_9FIRM</name>
<sequence length="63" mass="7573">MKKEEKKMHKEQPRELETKGSPLLERYIQRSLSDKMQQVDEQMIAEAIKTLLYEDKNQSKHLN</sequence>